<evidence type="ECO:0000256" key="2">
    <source>
        <dbReference type="SAM" id="SignalP"/>
    </source>
</evidence>
<keyword evidence="2" id="KW-0732">Signal</keyword>
<dbReference type="Proteomes" id="UP000183832">
    <property type="component" value="Unassembled WGS sequence"/>
</dbReference>
<dbReference type="STRING" id="568069.A0A1J1HVL4"/>
<gene>
    <name evidence="4" type="ORF">CLUMA_CG005077</name>
</gene>
<protein>
    <submittedName>
        <fullName evidence="4">CLUMA_CG005077, isoform A</fullName>
    </submittedName>
</protein>
<dbReference type="EMBL" id="CVRI01000020">
    <property type="protein sequence ID" value="CRK91404.1"/>
    <property type="molecule type" value="Genomic_DNA"/>
</dbReference>
<name>A0A1J1HVL4_9DIPT</name>
<reference evidence="4 5" key="1">
    <citation type="submission" date="2015-04" db="EMBL/GenBank/DDBJ databases">
        <authorList>
            <person name="Syromyatnikov M.Y."/>
            <person name="Popov V.N."/>
        </authorList>
    </citation>
    <scope>NUCLEOTIDE SEQUENCE [LARGE SCALE GENOMIC DNA]</scope>
</reference>
<feature type="region of interest" description="Disordered" evidence="1">
    <location>
        <begin position="235"/>
        <end position="271"/>
    </location>
</feature>
<evidence type="ECO:0000256" key="1">
    <source>
        <dbReference type="SAM" id="MobiDB-lite"/>
    </source>
</evidence>
<dbReference type="PANTHER" id="PTHR36299">
    <property type="entry name" value="AGAP008005-PA"/>
    <property type="match status" value="1"/>
</dbReference>
<feature type="compositionally biased region" description="Acidic residues" evidence="1">
    <location>
        <begin position="252"/>
        <end position="265"/>
    </location>
</feature>
<feature type="compositionally biased region" description="Acidic residues" evidence="1">
    <location>
        <begin position="306"/>
        <end position="368"/>
    </location>
</feature>
<feature type="chain" id="PRO_5012046058" evidence="2">
    <location>
        <begin position="19"/>
        <end position="394"/>
    </location>
</feature>
<keyword evidence="5" id="KW-1185">Reference proteome</keyword>
<dbReference type="InterPro" id="IPR031941">
    <property type="entry name" value="DUF4773"/>
</dbReference>
<dbReference type="Pfam" id="PF15998">
    <property type="entry name" value="DUF4773"/>
    <property type="match status" value="1"/>
</dbReference>
<evidence type="ECO:0000313" key="5">
    <source>
        <dbReference type="Proteomes" id="UP000183832"/>
    </source>
</evidence>
<evidence type="ECO:0000259" key="3">
    <source>
        <dbReference type="Pfam" id="PF15998"/>
    </source>
</evidence>
<feature type="domain" description="DUF4773" evidence="3">
    <location>
        <begin position="108"/>
        <end position="223"/>
    </location>
</feature>
<organism evidence="4 5">
    <name type="scientific">Clunio marinus</name>
    <dbReference type="NCBI Taxonomy" id="568069"/>
    <lineage>
        <taxon>Eukaryota</taxon>
        <taxon>Metazoa</taxon>
        <taxon>Ecdysozoa</taxon>
        <taxon>Arthropoda</taxon>
        <taxon>Hexapoda</taxon>
        <taxon>Insecta</taxon>
        <taxon>Pterygota</taxon>
        <taxon>Neoptera</taxon>
        <taxon>Endopterygota</taxon>
        <taxon>Diptera</taxon>
        <taxon>Nematocera</taxon>
        <taxon>Chironomoidea</taxon>
        <taxon>Chironomidae</taxon>
        <taxon>Clunio</taxon>
    </lineage>
</organism>
<dbReference type="PANTHER" id="PTHR36299:SF3">
    <property type="entry name" value="FI03431P"/>
    <property type="match status" value="1"/>
</dbReference>
<dbReference type="AlphaFoldDB" id="A0A1J1HVL4"/>
<dbReference type="OrthoDB" id="5952164at2759"/>
<sequence length="394" mass="43067">MKVLKLLVIASILTYAAARVVGPHLIDSRKLKIDPVSKQDDDEGVIVDPVITVSDIQVYGDVAPSTASSVEENSVEVSASSAEVASAESETQTPAIVNEDDANPINRYCKCTSFECDCCREFSLPLVPIRGPGCANIRYLEGDRMSIGIKFGNRVLANRVISGRKETPVCLPLPGGFTNFCGRIYGISKKNEDFKACLGLELRADDEVEAALRVSCFSFGPRGLKVMEAEPIPVAKPAESDDAGNVPNTSSNDDDDDDDEDDDSDYTGLSLLSGDILADILGEDDDASESQATPTRKNPKRKNLISDDDDDDDDNDEEKVEEEVSQEIAENELEDDAEEEVEESDDNIEENEKDNEIAEDENDTEEQELAEAVADDGEILMKKGFRILSFITYR</sequence>
<evidence type="ECO:0000313" key="4">
    <source>
        <dbReference type="EMBL" id="CRK91404.1"/>
    </source>
</evidence>
<proteinExistence type="predicted"/>
<feature type="region of interest" description="Disordered" evidence="1">
    <location>
        <begin position="285"/>
        <end position="368"/>
    </location>
</feature>
<feature type="signal peptide" evidence="2">
    <location>
        <begin position="1"/>
        <end position="18"/>
    </location>
</feature>
<accession>A0A1J1HVL4</accession>